<evidence type="ECO:0000313" key="12">
    <source>
        <dbReference type="Proteomes" id="UP001167919"/>
    </source>
</evidence>
<evidence type="ECO:0000256" key="4">
    <source>
        <dbReference type="ARBA" id="ARBA00022695"/>
    </source>
</evidence>
<proteinExistence type="inferred from homology"/>
<evidence type="ECO:0000256" key="1">
    <source>
        <dbReference type="ARBA" id="ARBA00009828"/>
    </source>
</evidence>
<keyword evidence="5 6" id="KW-0804">Transcription</keyword>
<dbReference type="EMBL" id="SDWY01000002">
    <property type="protein sequence ID" value="MDN6899983.1"/>
    <property type="molecule type" value="Genomic_DNA"/>
</dbReference>
<dbReference type="GO" id="GO:0006355">
    <property type="term" value="P:regulation of DNA-templated transcription"/>
    <property type="evidence" value="ECO:0007669"/>
    <property type="project" value="UniProtKB-UniRule"/>
</dbReference>
<dbReference type="NCBIfam" id="TIGR04567">
    <property type="entry name" value="RNAP_delt_lowGC"/>
    <property type="match status" value="1"/>
</dbReference>
<keyword evidence="3 6" id="KW-0808">Transferase</keyword>
<reference evidence="10" key="3">
    <citation type="submission" date="2020-01" db="EMBL/GenBank/DDBJ databases">
        <authorList>
            <person name="Cousin F.J."/>
            <person name="Le Guellec R."/>
            <person name="Cretenet M."/>
        </authorList>
    </citation>
    <scope>NUCLEOTIDE SEQUENCE</scope>
    <source>
        <strain evidence="10">UCMA 15228</strain>
    </source>
</reference>
<dbReference type="Gene3D" id="1.10.10.1250">
    <property type="entry name" value="RNA polymerase, subunit delta, N-terminal domain"/>
    <property type="match status" value="1"/>
</dbReference>
<accession>A0AAJ1RAH2</accession>
<dbReference type="InterPro" id="IPR029757">
    <property type="entry name" value="RpoE"/>
</dbReference>
<evidence type="ECO:0000256" key="6">
    <source>
        <dbReference type="HAMAP-Rule" id="MF_00357"/>
    </source>
</evidence>
<feature type="compositionally biased region" description="Acidic residues" evidence="7">
    <location>
        <begin position="111"/>
        <end position="149"/>
    </location>
</feature>
<reference evidence="10 11" key="1">
    <citation type="journal article" date="2019" name="Syst. Appl. Microbiol.">
        <title>Oenococcus sicerae sp. nov., isolated from French cider.</title>
        <authorList>
            <person name="Cousin F.J."/>
            <person name="Le Guellec R."/>
            <person name="Chagnot C."/>
            <person name="Goux D."/>
            <person name="Dalmasso M."/>
            <person name="Laplace J.M."/>
            <person name="Cretenet M."/>
        </authorList>
    </citation>
    <scope>NUCLEOTIDE SEQUENCE [LARGE SCALE GENOMIC DNA]</scope>
    <source>
        <strain evidence="10 11">UCMA 15228</strain>
    </source>
</reference>
<evidence type="ECO:0000313" key="10">
    <source>
        <dbReference type="EMBL" id="QAS69599.1"/>
    </source>
</evidence>
<keyword evidence="4 6" id="KW-0548">Nucleotidyltransferase</keyword>
<dbReference type="GO" id="GO:0003899">
    <property type="term" value="F:DNA-directed RNA polymerase activity"/>
    <property type="evidence" value="ECO:0007669"/>
    <property type="project" value="UniProtKB-UniRule"/>
</dbReference>
<gene>
    <name evidence="6 9" type="primary">rpoE</name>
    <name evidence="10" type="ORF">DLJ48_03200</name>
    <name evidence="9" type="ORF">EVC35_03035</name>
</gene>
<comment type="similarity">
    <text evidence="1 6">Belongs to the RpoE family.</text>
</comment>
<feature type="domain" description="HTH HARE-type" evidence="8">
    <location>
        <begin position="14"/>
        <end position="79"/>
    </location>
</feature>
<reference evidence="9" key="2">
    <citation type="submission" date="2019-01" db="EMBL/GenBank/DDBJ databases">
        <title>Oenococcus sicerae UCMA17102.</title>
        <authorList>
            <person name="Cousin F.J."/>
            <person name="Le Guellec R."/>
            <person name="Cretenet M."/>
        </authorList>
    </citation>
    <scope>NUCLEOTIDE SEQUENCE</scope>
    <source>
        <strain evidence="9">UCMA17102</strain>
    </source>
</reference>
<evidence type="ECO:0000256" key="7">
    <source>
        <dbReference type="SAM" id="MobiDB-lite"/>
    </source>
</evidence>
<evidence type="ECO:0000256" key="5">
    <source>
        <dbReference type="ARBA" id="ARBA00023163"/>
    </source>
</evidence>
<evidence type="ECO:0000313" key="11">
    <source>
        <dbReference type="Proteomes" id="UP000286907"/>
    </source>
</evidence>
<keyword evidence="11" id="KW-1185">Reference proteome</keyword>
<sequence length="198" mass="22165">MALKDDTTEQVAELSNIELARELLNKKRKQTKFTDLLAELEKVRGTKFDDQTIVQVYTDLNADGSFISMGENEWALRSWFAIDSINESIHEDLDEEDEKPKKKRRKKAAASDDDVIDIDDSDTDDDDVIDTDDDDSDSDDDDDDDDDSNSDSANGDSDDSISKNNNDGDIPLNTTDESLDVVKDNNDLDDLSDGDEEV</sequence>
<dbReference type="Proteomes" id="UP000286907">
    <property type="component" value="Chromosome"/>
</dbReference>
<keyword evidence="2 6" id="KW-0240">DNA-directed RNA polymerase</keyword>
<comment type="function">
    <text evidence="6">Participates in both the initiation and recycling phases of transcription. In the presence of the delta subunit, RNAP displays an increased specificity of transcription, a decreased affinity for nucleic acids, and an increased efficiency of RNA synthesis because of enhanced recycling.</text>
</comment>
<organism evidence="9 12">
    <name type="scientific">Oenococcus sicerae</name>
    <dbReference type="NCBI Taxonomy" id="2203724"/>
    <lineage>
        <taxon>Bacteria</taxon>
        <taxon>Bacillati</taxon>
        <taxon>Bacillota</taxon>
        <taxon>Bacilli</taxon>
        <taxon>Lactobacillales</taxon>
        <taxon>Lactobacillaceae</taxon>
        <taxon>Oenococcus</taxon>
    </lineage>
</organism>
<feature type="region of interest" description="Disordered" evidence="7">
    <location>
        <begin position="92"/>
        <end position="198"/>
    </location>
</feature>
<dbReference type="EMBL" id="CP029684">
    <property type="protein sequence ID" value="QAS69599.1"/>
    <property type="molecule type" value="Genomic_DNA"/>
</dbReference>
<evidence type="ECO:0000313" key="9">
    <source>
        <dbReference type="EMBL" id="MDN6899983.1"/>
    </source>
</evidence>
<name>A0AAJ1RAH2_9LACO</name>
<evidence type="ECO:0000259" key="8">
    <source>
        <dbReference type="PROSITE" id="PS51913"/>
    </source>
</evidence>
<dbReference type="HAMAP" id="MF_00357">
    <property type="entry name" value="RNApol_bact_RpoE"/>
    <property type="match status" value="1"/>
</dbReference>
<feature type="compositionally biased region" description="Acidic residues" evidence="7">
    <location>
        <begin position="187"/>
        <end position="198"/>
    </location>
</feature>
<dbReference type="GO" id="GO:0000428">
    <property type="term" value="C:DNA-directed RNA polymerase complex"/>
    <property type="evidence" value="ECO:0007669"/>
    <property type="project" value="UniProtKB-KW"/>
</dbReference>
<dbReference type="InterPro" id="IPR007759">
    <property type="entry name" value="Asxl_HARE-HTH"/>
</dbReference>
<dbReference type="Proteomes" id="UP001167919">
    <property type="component" value="Unassembled WGS sequence"/>
</dbReference>
<dbReference type="Pfam" id="PF05066">
    <property type="entry name" value="HARE-HTH"/>
    <property type="match status" value="1"/>
</dbReference>
<comment type="subunit">
    <text evidence="6">RNAP is composed of a core of 2 alpha, a beta and a beta' subunits. The core is associated with a delta subunit and one of several sigma factors.</text>
</comment>
<protein>
    <recommendedName>
        <fullName evidence="6">Probable DNA-directed RNA polymerase subunit delta</fullName>
    </recommendedName>
    <alternativeName>
        <fullName evidence="6">RNAP delta factor</fullName>
    </alternativeName>
</protein>
<dbReference type="GO" id="GO:0006351">
    <property type="term" value="P:DNA-templated transcription"/>
    <property type="evidence" value="ECO:0007669"/>
    <property type="project" value="InterPro"/>
</dbReference>
<dbReference type="AlphaFoldDB" id="A0AAJ1RAH2"/>
<dbReference type="PROSITE" id="PS51913">
    <property type="entry name" value="HTH_HARE"/>
    <property type="match status" value="1"/>
</dbReference>
<evidence type="ECO:0000256" key="2">
    <source>
        <dbReference type="ARBA" id="ARBA00022478"/>
    </source>
</evidence>
<dbReference type="InterPro" id="IPR038087">
    <property type="entry name" value="RNAP_delta_N_dom_sf"/>
</dbReference>
<evidence type="ECO:0000256" key="3">
    <source>
        <dbReference type="ARBA" id="ARBA00022679"/>
    </source>
</evidence>
<dbReference type="RefSeq" id="WP_128685846.1">
    <property type="nucleotide sequence ID" value="NZ_CP029684.2"/>
</dbReference>